<feature type="binding site" evidence="3">
    <location>
        <position position="224"/>
    </location>
    <ligand>
        <name>substrate</name>
    </ligand>
</feature>
<dbReference type="SUPFAM" id="SSF56784">
    <property type="entry name" value="HAD-like"/>
    <property type="match status" value="1"/>
</dbReference>
<dbReference type="GO" id="GO:0005737">
    <property type="term" value="C:cytoplasm"/>
    <property type="evidence" value="ECO:0007669"/>
    <property type="project" value="TreeGrafter"/>
</dbReference>
<keyword evidence="6" id="KW-1185">Reference proteome</keyword>
<sequence>MAESNSPQHILTMSSEQRQRFLESFDWVFSDIDGVIYNLESDVPDAGLAYSALERAGKRLTFVTNNSVRTLEQTVRRFERSKIQVTPEQIWHPAQTLVYYLRSIQFEGLIYIMASQQFKAVLKQAGFQLLEGPNQFIEETYADLARHIFDKQPVRAVVIDVDFNLTSAKLMRAHLYLRHPDCLLITGATDRLLPVGKGVNIIGPGAFASILVEASGRPPIVMGKPGRPLGDMLLQQNKITDPRRVLMIGDMLAQDVLFGRQLGFQTLLVLTGGCSLSQLRAVTDPDLLPDYYADSVVDLVQLLAESTPKAHG</sequence>
<keyword evidence="4" id="KW-0479">Metal-binding</keyword>
<name>A0A484ATK5_DRONA</name>
<feature type="active site" description="Nucleophile" evidence="2">
    <location>
        <position position="31"/>
    </location>
</feature>
<evidence type="ECO:0008006" key="7">
    <source>
        <dbReference type="Google" id="ProtNLM"/>
    </source>
</evidence>
<dbReference type="FunFam" id="3.40.50.1000:FF:000170">
    <property type="entry name" value="4-nitrophenylphosphatase"/>
    <property type="match status" value="1"/>
</dbReference>
<evidence type="ECO:0000256" key="1">
    <source>
        <dbReference type="PIRNR" id="PIRNR000915"/>
    </source>
</evidence>
<dbReference type="NCBIfam" id="TIGR01460">
    <property type="entry name" value="HAD-SF-IIA"/>
    <property type="match status" value="1"/>
</dbReference>
<keyword evidence="1" id="KW-0378">Hydrolase</keyword>
<dbReference type="GO" id="GO:0016791">
    <property type="term" value="F:phosphatase activity"/>
    <property type="evidence" value="ECO:0007669"/>
    <property type="project" value="TreeGrafter"/>
</dbReference>
<dbReference type="GO" id="GO:0046872">
    <property type="term" value="F:metal ion binding"/>
    <property type="evidence" value="ECO:0007669"/>
    <property type="project" value="UniProtKB-KW"/>
</dbReference>
<feature type="binding site" evidence="4">
    <location>
        <position position="31"/>
    </location>
    <ligand>
        <name>Mg(2+)</name>
        <dbReference type="ChEBI" id="CHEBI:18420"/>
    </ligand>
</feature>
<dbReference type="PIRSF" id="PIRSF000915">
    <property type="entry name" value="PGP-type_phosphatase"/>
    <property type="match status" value="1"/>
</dbReference>
<dbReference type="OMA" id="WHPAQSI"/>
<evidence type="ECO:0000313" key="5">
    <source>
        <dbReference type="EMBL" id="TDG39693.1"/>
    </source>
</evidence>
<dbReference type="InterPro" id="IPR006357">
    <property type="entry name" value="HAD-SF_hydro_IIA"/>
</dbReference>
<dbReference type="OrthoDB" id="413953at2759"/>
<feature type="binding site" evidence="4">
    <location>
        <position position="33"/>
    </location>
    <ligand>
        <name>Mg(2+)</name>
        <dbReference type="ChEBI" id="CHEBI:18420"/>
    </ligand>
</feature>
<evidence type="ECO:0000256" key="4">
    <source>
        <dbReference type="PIRSR" id="PIRSR000915-3"/>
    </source>
</evidence>
<feature type="binding site" evidence="4">
    <location>
        <position position="250"/>
    </location>
    <ligand>
        <name>Mg(2+)</name>
        <dbReference type="ChEBI" id="CHEBI:18420"/>
    </ligand>
</feature>
<reference evidence="5 6" key="1">
    <citation type="journal article" date="2019" name="J. Hered.">
        <title>An Improved Genome Assembly for Drosophila navojoa, the Basal Species in the mojavensis Cluster.</title>
        <authorList>
            <person name="Vanderlinde T."/>
            <person name="Dupim E.G."/>
            <person name="Nazario-Yepiz N.O."/>
            <person name="Carvalho A.B."/>
        </authorList>
    </citation>
    <scope>NUCLEOTIDE SEQUENCE [LARGE SCALE GENOMIC DNA]</scope>
    <source>
        <strain evidence="5">Navoj_Jal97</strain>
        <tissue evidence="5">Whole organism</tissue>
    </source>
</reference>
<feature type="active site" description="Proton donor" evidence="2">
    <location>
        <position position="33"/>
    </location>
</feature>
<dbReference type="InterPro" id="IPR023214">
    <property type="entry name" value="HAD_sf"/>
</dbReference>
<gene>
    <name evidence="5" type="ORF">AWZ03_013884</name>
</gene>
<comment type="similarity">
    <text evidence="1">Belongs to the HAD-like hydrolase superfamily.</text>
</comment>
<comment type="cofactor">
    <cofactor evidence="4">
        <name>Mg(2+)</name>
        <dbReference type="ChEBI" id="CHEBI:18420"/>
    </cofactor>
    <text evidence="4">Divalent metal ions. Mg(2+) is the most effective.</text>
</comment>
<keyword evidence="4" id="KW-0460">Magnesium</keyword>
<accession>A0A484ATK5</accession>
<dbReference type="InterPro" id="IPR036412">
    <property type="entry name" value="HAD-like_sf"/>
</dbReference>
<comment type="caution">
    <text evidence="5">The sequence shown here is derived from an EMBL/GenBank/DDBJ whole genome shotgun (WGS) entry which is preliminary data.</text>
</comment>
<dbReference type="Pfam" id="PF13242">
    <property type="entry name" value="Hydrolase_like"/>
    <property type="match status" value="1"/>
</dbReference>
<dbReference type="EMBL" id="LSRL02000864">
    <property type="protein sequence ID" value="TDG39693.1"/>
    <property type="molecule type" value="Genomic_DNA"/>
</dbReference>
<evidence type="ECO:0000313" key="6">
    <source>
        <dbReference type="Proteomes" id="UP000295192"/>
    </source>
</evidence>
<organism evidence="5 6">
    <name type="scientific">Drosophila navojoa</name>
    <name type="common">Fruit fly</name>
    <dbReference type="NCBI Taxonomy" id="7232"/>
    <lineage>
        <taxon>Eukaryota</taxon>
        <taxon>Metazoa</taxon>
        <taxon>Ecdysozoa</taxon>
        <taxon>Arthropoda</taxon>
        <taxon>Hexapoda</taxon>
        <taxon>Insecta</taxon>
        <taxon>Pterygota</taxon>
        <taxon>Neoptera</taxon>
        <taxon>Endopterygota</taxon>
        <taxon>Diptera</taxon>
        <taxon>Brachycera</taxon>
        <taxon>Muscomorpha</taxon>
        <taxon>Ephydroidea</taxon>
        <taxon>Drosophilidae</taxon>
        <taxon>Drosophila</taxon>
    </lineage>
</organism>
<dbReference type="PANTHER" id="PTHR19288">
    <property type="entry name" value="4-NITROPHENYLPHOSPHATASE-RELATED"/>
    <property type="match status" value="1"/>
</dbReference>
<dbReference type="STRING" id="7232.A0A484ATK5"/>
<dbReference type="Proteomes" id="UP000295192">
    <property type="component" value="Unassembled WGS sequence"/>
</dbReference>
<dbReference type="CDD" id="cd07508">
    <property type="entry name" value="HAD_Pase_UmpH-like"/>
    <property type="match status" value="1"/>
</dbReference>
<evidence type="ECO:0000256" key="2">
    <source>
        <dbReference type="PIRSR" id="PIRSR000915-1"/>
    </source>
</evidence>
<proteinExistence type="inferred from homology"/>
<dbReference type="Pfam" id="PF13344">
    <property type="entry name" value="Hydrolase_6"/>
    <property type="match status" value="1"/>
</dbReference>
<protein>
    <recommendedName>
        <fullName evidence="7">4-nitrophenylphosphatase</fullName>
    </recommendedName>
</protein>
<evidence type="ECO:0000256" key="3">
    <source>
        <dbReference type="PIRSR" id="PIRSR000915-2"/>
    </source>
</evidence>
<dbReference type="AlphaFoldDB" id="A0A484ATK5"/>
<dbReference type="Gene3D" id="3.40.50.1000">
    <property type="entry name" value="HAD superfamily/HAD-like"/>
    <property type="match status" value="2"/>
</dbReference>
<dbReference type="PANTHER" id="PTHR19288:SF4">
    <property type="entry name" value="RE04130P-RELATED"/>
    <property type="match status" value="1"/>
</dbReference>